<dbReference type="Proteomes" id="UP000824161">
    <property type="component" value="Unassembled WGS sequence"/>
</dbReference>
<dbReference type="InterPro" id="IPR006145">
    <property type="entry name" value="PsdUridine_synth_RsuA/RluA"/>
</dbReference>
<dbReference type="GO" id="GO:0009982">
    <property type="term" value="F:pseudouridine synthase activity"/>
    <property type="evidence" value="ECO:0007669"/>
    <property type="project" value="InterPro"/>
</dbReference>
<dbReference type="InterPro" id="IPR020103">
    <property type="entry name" value="PsdUridine_synth_cat_dom_sf"/>
</dbReference>
<dbReference type="AlphaFoldDB" id="A0A9D1KS08"/>
<evidence type="ECO:0000256" key="2">
    <source>
        <dbReference type="ARBA" id="ARBA00023235"/>
    </source>
</evidence>
<organism evidence="4 5">
    <name type="scientific">Candidatus Merdimorpha stercoravium</name>
    <dbReference type="NCBI Taxonomy" id="2840863"/>
    <lineage>
        <taxon>Bacteria</taxon>
        <taxon>Pseudomonadati</taxon>
        <taxon>Bacteroidota</taxon>
        <taxon>Flavobacteriia</taxon>
        <taxon>Flavobacteriales</taxon>
        <taxon>Candidatus Merdimorpha</taxon>
    </lineage>
</organism>
<evidence type="ECO:0000256" key="1">
    <source>
        <dbReference type="ARBA" id="ARBA00010876"/>
    </source>
</evidence>
<gene>
    <name evidence="4" type="ORF">IAC44_00800</name>
</gene>
<reference evidence="4" key="2">
    <citation type="journal article" date="2021" name="PeerJ">
        <title>Extensive microbial diversity within the chicken gut microbiome revealed by metagenomics and culture.</title>
        <authorList>
            <person name="Gilroy R."/>
            <person name="Ravi A."/>
            <person name="Getino M."/>
            <person name="Pursley I."/>
            <person name="Horton D.L."/>
            <person name="Alikhan N.F."/>
            <person name="Baker D."/>
            <person name="Gharbi K."/>
            <person name="Hall N."/>
            <person name="Watson M."/>
            <person name="Adriaenssens E.M."/>
            <person name="Foster-Nyarko E."/>
            <person name="Jarju S."/>
            <person name="Secka A."/>
            <person name="Antonio M."/>
            <person name="Oren A."/>
            <person name="Chaudhuri R.R."/>
            <person name="La Ragione R."/>
            <person name="Hildebrand F."/>
            <person name="Pallen M.J."/>
        </authorList>
    </citation>
    <scope>NUCLEOTIDE SEQUENCE</scope>
    <source>
        <strain evidence="4">1383</strain>
    </source>
</reference>
<dbReference type="GO" id="GO:0140098">
    <property type="term" value="F:catalytic activity, acting on RNA"/>
    <property type="evidence" value="ECO:0007669"/>
    <property type="project" value="UniProtKB-ARBA"/>
</dbReference>
<dbReference type="InterPro" id="IPR050188">
    <property type="entry name" value="RluA_PseudoU_synthase"/>
</dbReference>
<dbReference type="EMBL" id="DVLY01000017">
    <property type="protein sequence ID" value="HIT97356.1"/>
    <property type="molecule type" value="Genomic_DNA"/>
</dbReference>
<dbReference type="GO" id="GO:0003723">
    <property type="term" value="F:RNA binding"/>
    <property type="evidence" value="ECO:0007669"/>
    <property type="project" value="InterPro"/>
</dbReference>
<evidence type="ECO:0000313" key="4">
    <source>
        <dbReference type="EMBL" id="HIT97356.1"/>
    </source>
</evidence>
<dbReference type="PANTHER" id="PTHR21600">
    <property type="entry name" value="MITOCHONDRIAL RNA PSEUDOURIDINE SYNTHASE"/>
    <property type="match status" value="1"/>
</dbReference>
<evidence type="ECO:0000313" key="5">
    <source>
        <dbReference type="Proteomes" id="UP000824161"/>
    </source>
</evidence>
<comment type="similarity">
    <text evidence="1">Belongs to the pseudouridine synthase RluA family.</text>
</comment>
<dbReference type="Pfam" id="PF00849">
    <property type="entry name" value="PseudoU_synth_2"/>
    <property type="match status" value="1"/>
</dbReference>
<sequence length="235" mass="26774">MQILYEDNHLLAVNKRCGDLVQGDRTGDVPLVELVREYIRRKYDKPGNVFCGLPHRIDRPTSGVVLLAKTSKALSRLSEMFRQGSVQKTYHAIVPRRDIPSQGTWRHYLVHDGVRNLSRAFDTPRRGAREAVTHYRVLSRGERYQLLELTIETGRHHQIRCQASHMGLPIKGDLKYGAPRSNPGGGICLHARRVVLRHPVRGEQWEVEAPYPDDEPLWAILAQGQPSQEKQPDQG</sequence>
<dbReference type="GO" id="GO:0001522">
    <property type="term" value="P:pseudouridine synthesis"/>
    <property type="evidence" value="ECO:0007669"/>
    <property type="project" value="InterPro"/>
</dbReference>
<keyword evidence="2" id="KW-0413">Isomerase</keyword>
<dbReference type="SUPFAM" id="SSF55120">
    <property type="entry name" value="Pseudouridine synthase"/>
    <property type="match status" value="1"/>
</dbReference>
<dbReference type="Gene3D" id="3.30.2350.10">
    <property type="entry name" value="Pseudouridine synthase"/>
    <property type="match status" value="1"/>
</dbReference>
<protein>
    <submittedName>
        <fullName evidence="4">RluA family pseudouridine synthase</fullName>
    </submittedName>
</protein>
<dbReference type="CDD" id="cd02869">
    <property type="entry name" value="PseudoU_synth_RluA_like"/>
    <property type="match status" value="1"/>
</dbReference>
<evidence type="ECO:0000259" key="3">
    <source>
        <dbReference type="Pfam" id="PF00849"/>
    </source>
</evidence>
<dbReference type="PANTHER" id="PTHR21600:SF83">
    <property type="entry name" value="PSEUDOURIDYLATE SYNTHASE RPUSD4, MITOCHONDRIAL"/>
    <property type="match status" value="1"/>
</dbReference>
<dbReference type="GO" id="GO:0006396">
    <property type="term" value="P:RNA processing"/>
    <property type="evidence" value="ECO:0007669"/>
    <property type="project" value="UniProtKB-ARBA"/>
</dbReference>
<reference evidence="4" key="1">
    <citation type="submission" date="2020-10" db="EMBL/GenBank/DDBJ databases">
        <authorList>
            <person name="Gilroy R."/>
        </authorList>
    </citation>
    <scope>NUCLEOTIDE SEQUENCE</scope>
    <source>
        <strain evidence="4">1383</strain>
    </source>
</reference>
<feature type="domain" description="Pseudouridine synthase RsuA/RluA-like" evidence="3">
    <location>
        <begin position="9"/>
        <end position="165"/>
    </location>
</feature>
<name>A0A9D1KS08_9FLAO</name>
<proteinExistence type="inferred from homology"/>
<comment type="caution">
    <text evidence="4">The sequence shown here is derived from an EMBL/GenBank/DDBJ whole genome shotgun (WGS) entry which is preliminary data.</text>
</comment>
<accession>A0A9D1KS08</accession>